<dbReference type="Pfam" id="PF05970">
    <property type="entry name" value="PIF1"/>
    <property type="match status" value="1"/>
</dbReference>
<dbReference type="AlphaFoldDB" id="A0AAQ3X2D1"/>
<keyword evidence="1" id="KW-0547">Nucleotide-binding</keyword>
<gene>
    <name evidence="3" type="ORF">U9M48_030615</name>
</gene>
<organism evidence="3 4">
    <name type="scientific">Paspalum notatum var. saurae</name>
    <dbReference type="NCBI Taxonomy" id="547442"/>
    <lineage>
        <taxon>Eukaryota</taxon>
        <taxon>Viridiplantae</taxon>
        <taxon>Streptophyta</taxon>
        <taxon>Embryophyta</taxon>
        <taxon>Tracheophyta</taxon>
        <taxon>Spermatophyta</taxon>
        <taxon>Magnoliopsida</taxon>
        <taxon>Liliopsida</taxon>
        <taxon>Poales</taxon>
        <taxon>Poaceae</taxon>
        <taxon>PACMAD clade</taxon>
        <taxon>Panicoideae</taxon>
        <taxon>Andropogonodae</taxon>
        <taxon>Paspaleae</taxon>
        <taxon>Paspalinae</taxon>
        <taxon>Paspalum</taxon>
    </lineage>
</organism>
<dbReference type="SUPFAM" id="SSF52540">
    <property type="entry name" value="P-loop containing nucleoside triphosphate hydrolases"/>
    <property type="match status" value="1"/>
</dbReference>
<dbReference type="GO" id="GO:0006281">
    <property type="term" value="P:DNA repair"/>
    <property type="evidence" value="ECO:0007669"/>
    <property type="project" value="UniProtKB-KW"/>
</dbReference>
<dbReference type="PANTHER" id="PTHR10492:SF92">
    <property type="entry name" value="ATP-DEPENDENT DNA HELICASE"/>
    <property type="match status" value="1"/>
</dbReference>
<keyword evidence="1" id="KW-0067">ATP-binding</keyword>
<proteinExistence type="inferred from homology"/>
<dbReference type="InterPro" id="IPR027417">
    <property type="entry name" value="P-loop_NTPase"/>
</dbReference>
<dbReference type="InterPro" id="IPR010285">
    <property type="entry name" value="DNA_helicase_pif1-like_DEAD"/>
</dbReference>
<dbReference type="Proteomes" id="UP001341281">
    <property type="component" value="Chromosome 07"/>
</dbReference>
<dbReference type="GO" id="GO:0005524">
    <property type="term" value="F:ATP binding"/>
    <property type="evidence" value="ECO:0007669"/>
    <property type="project" value="UniProtKB-KW"/>
</dbReference>
<dbReference type="EMBL" id="CP144751">
    <property type="protein sequence ID" value="WVZ83473.1"/>
    <property type="molecule type" value="Genomic_DNA"/>
</dbReference>
<dbReference type="GO" id="GO:0016787">
    <property type="term" value="F:hydrolase activity"/>
    <property type="evidence" value="ECO:0007669"/>
    <property type="project" value="UniProtKB-KW"/>
</dbReference>
<name>A0AAQ3X2D1_PASNO</name>
<protein>
    <recommendedName>
        <fullName evidence="1">ATP-dependent DNA helicase</fullName>
        <ecNumber evidence="1">5.6.2.3</ecNumber>
    </recommendedName>
</protein>
<evidence type="ECO:0000259" key="2">
    <source>
        <dbReference type="Pfam" id="PF05970"/>
    </source>
</evidence>
<keyword evidence="1" id="KW-0234">DNA repair</keyword>
<dbReference type="PANTHER" id="PTHR10492">
    <property type="match status" value="1"/>
</dbReference>
<reference evidence="3 4" key="1">
    <citation type="submission" date="2024-02" db="EMBL/GenBank/DDBJ databases">
        <title>High-quality chromosome-scale genome assembly of Pensacola bahiagrass (Paspalum notatum Flugge var. saurae).</title>
        <authorList>
            <person name="Vega J.M."/>
            <person name="Podio M."/>
            <person name="Orjuela J."/>
            <person name="Siena L.A."/>
            <person name="Pessino S.C."/>
            <person name="Combes M.C."/>
            <person name="Mariac C."/>
            <person name="Albertini E."/>
            <person name="Pupilli F."/>
            <person name="Ortiz J.P.A."/>
            <person name="Leblanc O."/>
        </authorList>
    </citation>
    <scope>NUCLEOTIDE SEQUENCE [LARGE SCALE GENOMIC DNA]</scope>
    <source>
        <strain evidence="3">R1</strain>
        <tissue evidence="3">Leaf</tissue>
    </source>
</reference>
<evidence type="ECO:0000256" key="1">
    <source>
        <dbReference type="RuleBase" id="RU363044"/>
    </source>
</evidence>
<evidence type="ECO:0000313" key="3">
    <source>
        <dbReference type="EMBL" id="WVZ83473.1"/>
    </source>
</evidence>
<keyword evidence="1" id="KW-0233">DNA recombination</keyword>
<dbReference type="GO" id="GO:0006310">
    <property type="term" value="P:DNA recombination"/>
    <property type="evidence" value="ECO:0007669"/>
    <property type="project" value="UniProtKB-KW"/>
</dbReference>
<comment type="cofactor">
    <cofactor evidence="1">
        <name>Mg(2+)</name>
        <dbReference type="ChEBI" id="CHEBI:18420"/>
    </cofactor>
</comment>
<feature type="domain" description="DNA helicase Pif1-like DEAD-box helicase" evidence="2">
    <location>
        <begin position="75"/>
        <end position="156"/>
    </location>
</feature>
<dbReference type="GO" id="GO:0043139">
    <property type="term" value="F:5'-3' DNA helicase activity"/>
    <property type="evidence" value="ECO:0007669"/>
    <property type="project" value="UniProtKB-EC"/>
</dbReference>
<keyword evidence="4" id="KW-1185">Reference proteome</keyword>
<comment type="catalytic activity">
    <reaction evidence="1">
        <text>ATP + H2O = ADP + phosphate + H(+)</text>
        <dbReference type="Rhea" id="RHEA:13065"/>
        <dbReference type="ChEBI" id="CHEBI:15377"/>
        <dbReference type="ChEBI" id="CHEBI:15378"/>
        <dbReference type="ChEBI" id="CHEBI:30616"/>
        <dbReference type="ChEBI" id="CHEBI:43474"/>
        <dbReference type="ChEBI" id="CHEBI:456216"/>
        <dbReference type="EC" id="5.6.2.3"/>
    </reaction>
</comment>
<sequence>MLEDYCRTRLSMQAVQNMVLIDIRNMLQSMGKDIKSYPLPEIDEEHDSSHGVDREIYEESIIEVDPNHETLVASLNAEQRSAYDEILAAGDSGKGVVFFIDGLGGTGKTFLYKALLATVRGMDNISVVIATSGVAASIMPGGRTAHSRFKIPLTIYGEDTDLHRLPMLDDDMTDQEPSCPRANGTEIRSVVETVGDPADSPIRCHHDCD</sequence>
<dbReference type="GO" id="GO:0000723">
    <property type="term" value="P:telomere maintenance"/>
    <property type="evidence" value="ECO:0007669"/>
    <property type="project" value="InterPro"/>
</dbReference>
<dbReference type="EC" id="5.6.2.3" evidence="1"/>
<accession>A0AAQ3X2D1</accession>
<keyword evidence="1" id="KW-0347">Helicase</keyword>
<evidence type="ECO:0000313" key="4">
    <source>
        <dbReference type="Proteomes" id="UP001341281"/>
    </source>
</evidence>
<keyword evidence="1" id="KW-0227">DNA damage</keyword>
<keyword evidence="1" id="KW-0378">Hydrolase</keyword>
<comment type="similarity">
    <text evidence="1">Belongs to the helicase family.</text>
</comment>
<dbReference type="Gene3D" id="3.40.50.300">
    <property type="entry name" value="P-loop containing nucleotide triphosphate hydrolases"/>
    <property type="match status" value="1"/>
</dbReference>